<dbReference type="EMBL" id="JBELPY010000009">
    <property type="protein sequence ID" value="MFL9834970.1"/>
    <property type="molecule type" value="Genomic_DNA"/>
</dbReference>
<keyword evidence="2" id="KW-1185">Reference proteome</keyword>
<organism evidence="1 2">
    <name type="scientific">Chryseobacterium terrae</name>
    <dbReference type="NCBI Taxonomy" id="3163299"/>
    <lineage>
        <taxon>Bacteria</taxon>
        <taxon>Pseudomonadati</taxon>
        <taxon>Bacteroidota</taxon>
        <taxon>Flavobacteriia</taxon>
        <taxon>Flavobacteriales</taxon>
        <taxon>Weeksellaceae</taxon>
        <taxon>Chryseobacterium group</taxon>
        <taxon>Chryseobacterium</taxon>
    </lineage>
</organism>
<dbReference type="Proteomes" id="UP001629058">
    <property type="component" value="Unassembled WGS sequence"/>
</dbReference>
<dbReference type="InterPro" id="IPR038765">
    <property type="entry name" value="Papain-like_cys_pep_sf"/>
</dbReference>
<evidence type="ECO:0000313" key="2">
    <source>
        <dbReference type="Proteomes" id="UP001629058"/>
    </source>
</evidence>
<dbReference type="InterPro" id="IPR024453">
    <property type="entry name" value="Peptidase_C92"/>
</dbReference>
<dbReference type="SUPFAM" id="SSF54001">
    <property type="entry name" value="Cysteine proteinases"/>
    <property type="match status" value="1"/>
</dbReference>
<sequence>MKYLLPVYELQIGDILMVNRYDTTANWIREKTNSNYSHVLIYRGDNCFLESDGLGVASVNPYRLLFDKLEDVCILRLKDTSKLSKIAQSIGNAANKIGTSYATPLEVGRGMDCKDERMVANQPNRQFCTRFVAQIYKEAGLPVVKNADYCSPKDFEDSDMLFKLNISLLEASEEQIEFANEKNPPIQLLTEATFTFFDNVRTLVGKDIQTFPQLDEFLRLNPKFDEQITKILEKTDYLWVGDLERQLNSHLYDFDSFIQYYGFENALNYSLSELPHEINRTANFKNSIEVYKKLYDETSLKYFDAHYKCYQKQLQFSQERFTVFSQVVMSNHDY</sequence>
<dbReference type="Pfam" id="PF05708">
    <property type="entry name" value="Peptidase_C92"/>
    <property type="match status" value="1"/>
</dbReference>
<name>A0ABW8Y520_9FLAO</name>
<dbReference type="RefSeq" id="WP_408091264.1">
    <property type="nucleotide sequence ID" value="NZ_JBELPY010000009.1"/>
</dbReference>
<dbReference type="Gene3D" id="3.90.1720.10">
    <property type="entry name" value="endopeptidase domain like (from Nostoc punctiforme)"/>
    <property type="match status" value="1"/>
</dbReference>
<protein>
    <submittedName>
        <fullName evidence="1">YiiX/YebB-like N1pC/P60 family cysteine hydrolase</fullName>
    </submittedName>
</protein>
<accession>A0ABW8Y520</accession>
<evidence type="ECO:0000313" key="1">
    <source>
        <dbReference type="EMBL" id="MFL9834970.1"/>
    </source>
</evidence>
<reference evidence="1 2" key="1">
    <citation type="submission" date="2024-06" db="EMBL/GenBank/DDBJ databases">
        <authorList>
            <person name="Kaempfer P."/>
            <person name="Viver T."/>
        </authorList>
    </citation>
    <scope>NUCLEOTIDE SEQUENCE [LARGE SCALE GENOMIC DNA]</scope>
    <source>
        <strain evidence="1 2">ST-37</strain>
    </source>
</reference>
<proteinExistence type="predicted"/>
<gene>
    <name evidence="1" type="ORF">ABS765_13110</name>
</gene>
<comment type="caution">
    <text evidence="1">The sequence shown here is derived from an EMBL/GenBank/DDBJ whole genome shotgun (WGS) entry which is preliminary data.</text>
</comment>